<accession>A0A2P2QKB1</accession>
<dbReference type="AlphaFoldDB" id="A0A2P2QKB1"/>
<evidence type="ECO:0000313" key="1">
    <source>
        <dbReference type="EMBL" id="MBX67426.1"/>
    </source>
</evidence>
<name>A0A2P2QKB1_RHIMU</name>
<proteinExistence type="predicted"/>
<reference evidence="1" key="1">
    <citation type="submission" date="2018-02" db="EMBL/GenBank/DDBJ databases">
        <title>Rhizophora mucronata_Transcriptome.</title>
        <authorList>
            <person name="Meera S.P."/>
            <person name="Sreeshan A."/>
            <person name="Augustine A."/>
        </authorList>
    </citation>
    <scope>NUCLEOTIDE SEQUENCE</scope>
    <source>
        <tissue evidence="1">Leaf</tissue>
    </source>
</reference>
<sequence length="19" mass="2159">MLNSKGSGCWSTGFNWVER</sequence>
<dbReference type="EMBL" id="GGEC01086942">
    <property type="protein sequence ID" value="MBX67426.1"/>
    <property type="molecule type" value="Transcribed_RNA"/>
</dbReference>
<organism evidence="1">
    <name type="scientific">Rhizophora mucronata</name>
    <name type="common">Asiatic mangrove</name>
    <dbReference type="NCBI Taxonomy" id="61149"/>
    <lineage>
        <taxon>Eukaryota</taxon>
        <taxon>Viridiplantae</taxon>
        <taxon>Streptophyta</taxon>
        <taxon>Embryophyta</taxon>
        <taxon>Tracheophyta</taxon>
        <taxon>Spermatophyta</taxon>
        <taxon>Magnoliopsida</taxon>
        <taxon>eudicotyledons</taxon>
        <taxon>Gunneridae</taxon>
        <taxon>Pentapetalae</taxon>
        <taxon>rosids</taxon>
        <taxon>fabids</taxon>
        <taxon>Malpighiales</taxon>
        <taxon>Rhizophoraceae</taxon>
        <taxon>Rhizophora</taxon>
    </lineage>
</organism>
<protein>
    <submittedName>
        <fullName evidence="1">Uncharacterized protein</fullName>
    </submittedName>
</protein>